<organism evidence="4 5">
    <name type="scientific">Actinokineospora guangxiensis</name>
    <dbReference type="NCBI Taxonomy" id="1490288"/>
    <lineage>
        <taxon>Bacteria</taxon>
        <taxon>Bacillati</taxon>
        <taxon>Actinomycetota</taxon>
        <taxon>Actinomycetes</taxon>
        <taxon>Pseudonocardiales</taxon>
        <taxon>Pseudonocardiaceae</taxon>
        <taxon>Actinokineospora</taxon>
    </lineage>
</organism>
<evidence type="ECO:0000313" key="4">
    <source>
        <dbReference type="EMBL" id="MFC5290814.1"/>
    </source>
</evidence>
<evidence type="ECO:0000256" key="2">
    <source>
        <dbReference type="ARBA" id="ARBA00022801"/>
    </source>
</evidence>
<name>A0ABW0EUF7_9PSEU</name>
<sequence length="190" mass="20731">MAITRENAADRRPWRLLGSRELARSRYFAVRRDDVIRPDGVEDTYDHVVAPASATVLAIDSADRVVLTRQYIYTFGTRQWRLPGGGVEAEDGGPLSAARRELAEETGLSAEIWEKLGEVHGADSLSNHVDHVFLATGLTEGTASLEPGEADLDVVLLPFDDAVALVEKGQMPHAASAYALLRAALRRSRP</sequence>
<keyword evidence="5" id="KW-1185">Reference proteome</keyword>
<evidence type="ECO:0000256" key="1">
    <source>
        <dbReference type="ARBA" id="ARBA00001946"/>
    </source>
</evidence>
<dbReference type="RefSeq" id="WP_378250716.1">
    <property type="nucleotide sequence ID" value="NZ_JBHSKF010000019.1"/>
</dbReference>
<reference evidence="5" key="1">
    <citation type="journal article" date="2019" name="Int. J. Syst. Evol. Microbiol.">
        <title>The Global Catalogue of Microorganisms (GCM) 10K type strain sequencing project: providing services to taxonomists for standard genome sequencing and annotation.</title>
        <authorList>
            <consortium name="The Broad Institute Genomics Platform"/>
            <consortium name="The Broad Institute Genome Sequencing Center for Infectious Disease"/>
            <person name="Wu L."/>
            <person name="Ma J."/>
        </authorList>
    </citation>
    <scope>NUCLEOTIDE SEQUENCE [LARGE SCALE GENOMIC DNA]</scope>
    <source>
        <strain evidence="5">CCUG 59778</strain>
    </source>
</reference>
<keyword evidence="2" id="KW-0378">Hydrolase</keyword>
<dbReference type="PROSITE" id="PS51462">
    <property type="entry name" value="NUDIX"/>
    <property type="match status" value="1"/>
</dbReference>
<gene>
    <name evidence="4" type="ORF">ACFPM7_27510</name>
</gene>
<dbReference type="InterPro" id="IPR015797">
    <property type="entry name" value="NUDIX_hydrolase-like_dom_sf"/>
</dbReference>
<comment type="cofactor">
    <cofactor evidence="1">
        <name>Mg(2+)</name>
        <dbReference type="ChEBI" id="CHEBI:18420"/>
    </cofactor>
</comment>
<dbReference type="InterPro" id="IPR000086">
    <property type="entry name" value="NUDIX_hydrolase_dom"/>
</dbReference>
<dbReference type="PANTHER" id="PTHR11839">
    <property type="entry name" value="UDP/ADP-SUGAR PYROPHOSPHATASE"/>
    <property type="match status" value="1"/>
</dbReference>
<feature type="domain" description="Nudix hydrolase" evidence="3">
    <location>
        <begin position="48"/>
        <end position="179"/>
    </location>
</feature>
<dbReference type="Pfam" id="PF00293">
    <property type="entry name" value="NUDIX"/>
    <property type="match status" value="1"/>
</dbReference>
<dbReference type="SUPFAM" id="SSF55811">
    <property type="entry name" value="Nudix"/>
    <property type="match status" value="1"/>
</dbReference>
<dbReference type="CDD" id="cd24161">
    <property type="entry name" value="NUDIX_ADPRase_Ndx2"/>
    <property type="match status" value="1"/>
</dbReference>
<proteinExistence type="predicted"/>
<accession>A0ABW0EUF7</accession>
<dbReference type="EMBL" id="JBHSKF010000019">
    <property type="protein sequence ID" value="MFC5290814.1"/>
    <property type="molecule type" value="Genomic_DNA"/>
</dbReference>
<dbReference type="PANTHER" id="PTHR11839:SF18">
    <property type="entry name" value="NUDIX HYDROLASE DOMAIN-CONTAINING PROTEIN"/>
    <property type="match status" value="1"/>
</dbReference>
<dbReference type="Proteomes" id="UP001596157">
    <property type="component" value="Unassembled WGS sequence"/>
</dbReference>
<dbReference type="Gene3D" id="3.90.79.10">
    <property type="entry name" value="Nucleoside Triphosphate Pyrophosphohydrolase"/>
    <property type="match status" value="1"/>
</dbReference>
<protein>
    <submittedName>
        <fullName evidence="4">NUDIX domain-containing protein</fullName>
    </submittedName>
</protein>
<evidence type="ECO:0000313" key="5">
    <source>
        <dbReference type="Proteomes" id="UP001596157"/>
    </source>
</evidence>
<comment type="caution">
    <text evidence="4">The sequence shown here is derived from an EMBL/GenBank/DDBJ whole genome shotgun (WGS) entry which is preliminary data.</text>
</comment>
<evidence type="ECO:0000259" key="3">
    <source>
        <dbReference type="PROSITE" id="PS51462"/>
    </source>
</evidence>